<reference evidence="2 3" key="1">
    <citation type="submission" date="2012-04" db="EMBL/GenBank/DDBJ databases">
        <title>Complete genome of Rhodanobacter sp. 2APBS1.</title>
        <authorList>
            <consortium name="US DOE Joint Genome Institute"/>
            <person name="Huntemann M."/>
            <person name="Wei C.-L."/>
            <person name="Han J."/>
            <person name="Detter J.C."/>
            <person name="Han C."/>
            <person name="Tapia R."/>
            <person name="Munk A.C.C."/>
            <person name="Chen A."/>
            <person name="Krypides N."/>
            <person name="Mavromatis K."/>
            <person name="Markowitz V."/>
            <person name="Szeto E."/>
            <person name="Ivanova N."/>
            <person name="Mikhailova N."/>
            <person name="Ovchinnikova G."/>
            <person name="Pagani I."/>
            <person name="Pati A."/>
            <person name="Goodwin L."/>
            <person name="Peters L."/>
            <person name="Pitluck S."/>
            <person name="Woyke T."/>
            <person name="Prakash O."/>
            <person name="Elkins J."/>
            <person name="Brown S."/>
            <person name="Palumbo A."/>
            <person name="Hemme C."/>
            <person name="Zhou J."/>
            <person name="Watson D."/>
            <person name="Jardine P."/>
            <person name="Kostka J."/>
            <person name="Green S."/>
        </authorList>
    </citation>
    <scope>NUCLEOTIDE SEQUENCE [LARGE SCALE GENOMIC DNA]</scope>
    <source>
        <strain evidence="2 3">2APBS1</strain>
    </source>
</reference>
<dbReference type="STRING" id="666685.R2APBS1_1628"/>
<evidence type="ECO:0000259" key="1">
    <source>
        <dbReference type="Pfam" id="PF16793"/>
    </source>
</evidence>
<dbReference type="RefSeq" id="WP_015447519.1">
    <property type="nucleotide sequence ID" value="NC_020541.1"/>
</dbReference>
<dbReference type="Proteomes" id="UP000011859">
    <property type="component" value="Chromosome"/>
</dbReference>
<proteinExistence type="predicted"/>
<keyword evidence="3" id="KW-1185">Reference proteome</keyword>
<dbReference type="Pfam" id="PF13481">
    <property type="entry name" value="AAA_25"/>
    <property type="match status" value="1"/>
</dbReference>
<dbReference type="EMBL" id="CP003470">
    <property type="protein sequence ID" value="AGG88763.1"/>
    <property type="molecule type" value="Genomic_DNA"/>
</dbReference>
<dbReference type="Pfam" id="PF16793">
    <property type="entry name" value="RepB_primase"/>
    <property type="match status" value="1"/>
</dbReference>
<dbReference type="OrthoDB" id="8905164at2"/>
<dbReference type="InterPro" id="IPR039459">
    <property type="entry name" value="RepB-like_DNA_primase_dom"/>
</dbReference>
<evidence type="ECO:0000313" key="2">
    <source>
        <dbReference type="EMBL" id="AGG88763.1"/>
    </source>
</evidence>
<dbReference type="HOGENOM" id="CLU_397319_0_0_6"/>
<name>M4NGI0_9GAMM</name>
<dbReference type="SUPFAM" id="SSF52540">
    <property type="entry name" value="P-loop containing nucleoside triphosphate hydrolases"/>
    <property type="match status" value="1"/>
</dbReference>
<dbReference type="AlphaFoldDB" id="M4NGI0"/>
<dbReference type="InterPro" id="IPR027417">
    <property type="entry name" value="P-loop_NTPase"/>
</dbReference>
<evidence type="ECO:0000313" key="3">
    <source>
        <dbReference type="Proteomes" id="UP000011859"/>
    </source>
</evidence>
<protein>
    <recommendedName>
        <fullName evidence="1">RepB-like DNA primase domain-containing protein</fullName>
    </recommendedName>
</protein>
<feature type="domain" description="RepB-like DNA primase" evidence="1">
    <location>
        <begin position="108"/>
        <end position="191"/>
    </location>
</feature>
<dbReference type="eggNOG" id="COG3598">
    <property type="taxonomic scope" value="Bacteria"/>
</dbReference>
<gene>
    <name evidence="2" type="ORF">R2APBS1_1628</name>
</gene>
<dbReference type="Gene3D" id="3.30.70.1790">
    <property type="entry name" value="RepB DNA-primase, N-terminal domain"/>
    <property type="match status" value="1"/>
</dbReference>
<sequence length="702" mass="73562">MTTSQTRRSPAATGLQVEQNELPTAGAIDATAAASFLKWLDPAASVWCVRTFPDLGTGAGHNYTGGLAEHAEALAADNAAGRGVFAVINEGGHKARDINRVRAVFADLDGAPLAPVLACDLLPHIVVESSPGRFHAFWLCDGLPLAQFADVQRSIAARFGSDPSVIDLPRVMRLPGFIHAKGSPFLSRVLQWNAHPRFTAEQVLTQFPPVAGERVTAPGTGDAEGVTVEDAGTRHADLIALAVRLARSGVSQATAMAAVEAEHDRGRWSRDVPDGERAAAVSSAFAKIASGEITREADPWAVGFGRAPLPVGAVAMQTLRPVPIADVMGATVAPPQFIVNPLIPAGHLTLFGSHGGSGKSILALAIGAHVAAGQPWAGLTVQHRPVLFVSLEDAAEIVRYRLRKIIEGYQLDAAAVLAGLTILDGSAGLSALMTEHAAFGVRSLVPTATLGELRAAVGRAGLLIIDNASDAYDGPENDRRQVRTFIRELAGLGRANNAGVMLLAHIDKAAARFGAAGNSYSGSSAWHNSARSRLALVDTRIGKELVQEKLNLGAKAAPIRLAWTPSGVLIPDCAEYVDGATGSDADAVLAALKAAIDDGASVSTARTGPATTQRMLDAFPDLPQRMRGARGREDFWAAITDLQRSGRIAVENYWDAKRHQKERFVIPSQVSQVSQVPVTSDQPANRESCIAGFAGSTCGGVG</sequence>
<dbReference type="Gene3D" id="3.40.50.300">
    <property type="entry name" value="P-loop containing nucleotide triphosphate hydrolases"/>
    <property type="match status" value="1"/>
</dbReference>
<dbReference type="KEGG" id="rhd:R2APBS1_1628"/>
<accession>M4NGI0</accession>
<organism evidence="2 3">
    <name type="scientific">Rhodanobacter denitrificans</name>
    <dbReference type="NCBI Taxonomy" id="666685"/>
    <lineage>
        <taxon>Bacteria</taxon>
        <taxon>Pseudomonadati</taxon>
        <taxon>Pseudomonadota</taxon>
        <taxon>Gammaproteobacteria</taxon>
        <taxon>Lysobacterales</taxon>
        <taxon>Rhodanobacteraceae</taxon>
        <taxon>Rhodanobacter</taxon>
    </lineage>
</organism>